<dbReference type="OrthoDB" id="764172at2759"/>
<dbReference type="CDD" id="cd15797">
    <property type="entry name" value="PMEI"/>
    <property type="match status" value="1"/>
</dbReference>
<feature type="signal peptide" evidence="4">
    <location>
        <begin position="1"/>
        <end position="25"/>
    </location>
</feature>
<dbReference type="InParanoid" id="A0A1Q3C6V9"/>
<keyword evidence="2" id="KW-1015">Disulfide bond</keyword>
<dbReference type="FunCoup" id="A0A1Q3C6V9">
    <property type="interactions" value="8"/>
</dbReference>
<dbReference type="STRING" id="3775.A0A1Q3C6V9"/>
<evidence type="ECO:0000313" key="6">
    <source>
        <dbReference type="EMBL" id="GAV76007.1"/>
    </source>
</evidence>
<dbReference type="Pfam" id="PF04043">
    <property type="entry name" value="PMEI"/>
    <property type="match status" value="1"/>
</dbReference>
<feature type="chain" id="PRO_5012727160" evidence="4">
    <location>
        <begin position="26"/>
        <end position="183"/>
    </location>
</feature>
<dbReference type="SMART" id="SM00856">
    <property type="entry name" value="PMEI"/>
    <property type="match status" value="1"/>
</dbReference>
<sequence length="183" mass="19715">KKTMSSFFLPSIVLVLFLCIALSHARLYSKISSSVLNNICFRTQNPKFCLGVLTSTPNVNTTDLPGLAKISIGIANASASNTKSFISRLIKTTSGPKLKGRYMSCFENYDDAIDDLEQAQQYLSSSDYLGVSVAASGAMDQAGDCNDDFKQPPAAPALLIQRNQVLGNLSDIILVISNVLRGQ</sequence>
<evidence type="ECO:0000259" key="5">
    <source>
        <dbReference type="SMART" id="SM00856"/>
    </source>
</evidence>
<evidence type="ECO:0000256" key="4">
    <source>
        <dbReference type="SAM" id="SignalP"/>
    </source>
</evidence>
<dbReference type="GO" id="GO:0046910">
    <property type="term" value="F:pectinesterase inhibitor activity"/>
    <property type="evidence" value="ECO:0007669"/>
    <property type="project" value="InterPro"/>
</dbReference>
<keyword evidence="7" id="KW-1185">Reference proteome</keyword>
<accession>A0A1Q3C6V9</accession>
<dbReference type="AlphaFoldDB" id="A0A1Q3C6V9"/>
<feature type="domain" description="Pectinesterase inhibitor" evidence="5">
    <location>
        <begin position="31"/>
        <end position="176"/>
    </location>
</feature>
<comment type="similarity">
    <text evidence="3">Belongs to the PMEI family.</text>
</comment>
<comment type="caution">
    <text evidence="6">The sequence shown here is derived from an EMBL/GenBank/DDBJ whole genome shotgun (WGS) entry which is preliminary data.</text>
</comment>
<organism evidence="6 7">
    <name type="scientific">Cephalotus follicularis</name>
    <name type="common">Albany pitcher plant</name>
    <dbReference type="NCBI Taxonomy" id="3775"/>
    <lineage>
        <taxon>Eukaryota</taxon>
        <taxon>Viridiplantae</taxon>
        <taxon>Streptophyta</taxon>
        <taxon>Embryophyta</taxon>
        <taxon>Tracheophyta</taxon>
        <taxon>Spermatophyta</taxon>
        <taxon>Magnoliopsida</taxon>
        <taxon>eudicotyledons</taxon>
        <taxon>Gunneridae</taxon>
        <taxon>Pentapetalae</taxon>
        <taxon>rosids</taxon>
        <taxon>fabids</taxon>
        <taxon>Oxalidales</taxon>
        <taxon>Cephalotaceae</taxon>
        <taxon>Cephalotus</taxon>
    </lineage>
</organism>
<dbReference type="InterPro" id="IPR006501">
    <property type="entry name" value="Pectinesterase_inhib_dom"/>
</dbReference>
<dbReference type="InterPro" id="IPR035513">
    <property type="entry name" value="Invertase/methylesterase_inhib"/>
</dbReference>
<dbReference type="EMBL" id="BDDD01001440">
    <property type="protein sequence ID" value="GAV76007.1"/>
    <property type="molecule type" value="Genomic_DNA"/>
</dbReference>
<dbReference type="NCBIfam" id="TIGR01614">
    <property type="entry name" value="PME_inhib"/>
    <property type="match status" value="1"/>
</dbReference>
<dbReference type="PANTHER" id="PTHR36710">
    <property type="entry name" value="PECTINESTERASE INHIBITOR-LIKE"/>
    <property type="match status" value="1"/>
</dbReference>
<dbReference type="PANTHER" id="PTHR36710:SF4">
    <property type="entry name" value="PLANT INVERTASE_PECTIN METHYLESTERASE INHIBITOR SUPERFAMILY PROTEIN"/>
    <property type="match status" value="1"/>
</dbReference>
<name>A0A1Q3C6V9_CEPFO</name>
<dbReference type="SUPFAM" id="SSF101148">
    <property type="entry name" value="Plant invertase/pectin methylesterase inhibitor"/>
    <property type="match status" value="1"/>
</dbReference>
<evidence type="ECO:0000313" key="7">
    <source>
        <dbReference type="Proteomes" id="UP000187406"/>
    </source>
</evidence>
<proteinExistence type="inferred from homology"/>
<dbReference type="InterPro" id="IPR052421">
    <property type="entry name" value="PCW_Enzyme_Inhibitor"/>
</dbReference>
<gene>
    <name evidence="6" type="ORF">CFOL_v3_19482</name>
</gene>
<reference evidence="7" key="1">
    <citation type="submission" date="2016-04" db="EMBL/GenBank/DDBJ databases">
        <title>Cephalotus genome sequencing.</title>
        <authorList>
            <person name="Fukushima K."/>
            <person name="Hasebe M."/>
            <person name="Fang X."/>
        </authorList>
    </citation>
    <scope>NUCLEOTIDE SEQUENCE [LARGE SCALE GENOMIC DNA]</scope>
    <source>
        <strain evidence="7">cv. St1</strain>
    </source>
</reference>
<evidence type="ECO:0000256" key="3">
    <source>
        <dbReference type="ARBA" id="ARBA00038471"/>
    </source>
</evidence>
<dbReference type="FunFam" id="1.20.140.40:FF:000008">
    <property type="entry name" value="Invertase/pectin methylesterase inhibitor family protein"/>
    <property type="match status" value="1"/>
</dbReference>
<feature type="non-terminal residue" evidence="6">
    <location>
        <position position="1"/>
    </location>
</feature>
<evidence type="ECO:0000256" key="2">
    <source>
        <dbReference type="ARBA" id="ARBA00023157"/>
    </source>
</evidence>
<dbReference type="Proteomes" id="UP000187406">
    <property type="component" value="Unassembled WGS sequence"/>
</dbReference>
<keyword evidence="1 4" id="KW-0732">Signal</keyword>
<dbReference type="InterPro" id="IPR034086">
    <property type="entry name" value="PMEI_plant"/>
</dbReference>
<dbReference type="Gene3D" id="1.20.140.40">
    <property type="entry name" value="Invertase/pectin methylesterase inhibitor family protein"/>
    <property type="match status" value="1"/>
</dbReference>
<protein>
    <submittedName>
        <fullName evidence="6">PMEI domain-containing protein</fullName>
    </submittedName>
</protein>
<evidence type="ECO:0000256" key="1">
    <source>
        <dbReference type="ARBA" id="ARBA00022729"/>
    </source>
</evidence>